<protein>
    <submittedName>
        <fullName evidence="7">Polyprenyl synthetase family protein</fullName>
    </submittedName>
</protein>
<proteinExistence type="inferred from homology"/>
<evidence type="ECO:0000256" key="4">
    <source>
        <dbReference type="ARBA" id="ARBA00022723"/>
    </source>
</evidence>
<accession>A0ABT5YJD8</accession>
<comment type="cofactor">
    <cofactor evidence="1">
        <name>Mg(2+)</name>
        <dbReference type="ChEBI" id="CHEBI:18420"/>
    </cofactor>
</comment>
<keyword evidence="5" id="KW-0460">Magnesium</keyword>
<dbReference type="Proteomes" id="UP001215503">
    <property type="component" value="Unassembled WGS sequence"/>
</dbReference>
<comment type="similarity">
    <text evidence="2 6">Belongs to the FPP/GGPP synthase family.</text>
</comment>
<evidence type="ECO:0000313" key="7">
    <source>
        <dbReference type="EMBL" id="MDF2095009.1"/>
    </source>
</evidence>
<dbReference type="PANTHER" id="PTHR12001:SF69">
    <property type="entry name" value="ALL TRANS-POLYPRENYL-DIPHOSPHATE SYNTHASE PDSS1"/>
    <property type="match status" value="1"/>
</dbReference>
<evidence type="ECO:0000256" key="5">
    <source>
        <dbReference type="ARBA" id="ARBA00022842"/>
    </source>
</evidence>
<evidence type="ECO:0000256" key="2">
    <source>
        <dbReference type="ARBA" id="ARBA00006706"/>
    </source>
</evidence>
<keyword evidence="3 6" id="KW-0808">Transferase</keyword>
<dbReference type="InterPro" id="IPR008949">
    <property type="entry name" value="Isoprenoid_synthase_dom_sf"/>
</dbReference>
<sequence>MVDAARTLDSGKRQAASLQPLQDLAGADLKRVNALILEHMQSSVPLIPQVAEHIIAAGGKRLRPLLVLASARLVGVESDRPLGLAAAVEFIHTATLLHDDVVDESDLRRGRETAKALFGNQASVLVGDFLFSRAFQLMVADGSLAVLKLLAGTSATLAEGEVHQLMTAHDTETNETAYLDVIRAKTAVLFAASAQVGALIAERPEHEVEALRRYGEALGMAFQVVDDVLDYSQEAAGRGKALGDDFREGKLTLPVILAFEAGDEVEKSFWRRCLEQGEQNEGDLEQALALLHRHGALEQSKERARRFATEAHSALSLFPNDRVRDALLQAVDFTVERLY</sequence>
<evidence type="ECO:0000256" key="6">
    <source>
        <dbReference type="RuleBase" id="RU004466"/>
    </source>
</evidence>
<dbReference type="SUPFAM" id="SSF48576">
    <property type="entry name" value="Terpenoid synthases"/>
    <property type="match status" value="1"/>
</dbReference>
<dbReference type="SFLD" id="SFLDS00005">
    <property type="entry name" value="Isoprenoid_Synthase_Type_I"/>
    <property type="match status" value="1"/>
</dbReference>
<evidence type="ECO:0000256" key="1">
    <source>
        <dbReference type="ARBA" id="ARBA00001946"/>
    </source>
</evidence>
<evidence type="ECO:0000313" key="8">
    <source>
        <dbReference type="Proteomes" id="UP001215503"/>
    </source>
</evidence>
<organism evidence="7 8">
    <name type="scientific">Aquibaculum arenosum</name>
    <dbReference type="NCBI Taxonomy" id="3032591"/>
    <lineage>
        <taxon>Bacteria</taxon>
        <taxon>Pseudomonadati</taxon>
        <taxon>Pseudomonadota</taxon>
        <taxon>Alphaproteobacteria</taxon>
        <taxon>Rhodospirillales</taxon>
        <taxon>Rhodovibrionaceae</taxon>
        <taxon>Aquibaculum</taxon>
    </lineage>
</organism>
<dbReference type="PANTHER" id="PTHR12001">
    <property type="entry name" value="GERANYLGERANYL PYROPHOSPHATE SYNTHASE"/>
    <property type="match status" value="1"/>
</dbReference>
<name>A0ABT5YJD8_9PROT</name>
<dbReference type="PROSITE" id="PS00444">
    <property type="entry name" value="POLYPRENYL_SYNTHASE_2"/>
    <property type="match status" value="1"/>
</dbReference>
<keyword evidence="4" id="KW-0479">Metal-binding</keyword>
<comment type="caution">
    <text evidence="7">The sequence shown here is derived from an EMBL/GenBank/DDBJ whole genome shotgun (WGS) entry which is preliminary data.</text>
</comment>
<dbReference type="InterPro" id="IPR000092">
    <property type="entry name" value="Polyprenyl_synt"/>
</dbReference>
<dbReference type="PROSITE" id="PS00723">
    <property type="entry name" value="POLYPRENYL_SYNTHASE_1"/>
    <property type="match status" value="1"/>
</dbReference>
<gene>
    <name evidence="7" type="ORF">P2G67_03365</name>
</gene>
<dbReference type="InterPro" id="IPR033749">
    <property type="entry name" value="Polyprenyl_synt_CS"/>
</dbReference>
<dbReference type="Gene3D" id="1.10.600.10">
    <property type="entry name" value="Farnesyl Diphosphate Synthase"/>
    <property type="match status" value="1"/>
</dbReference>
<reference evidence="7 8" key="1">
    <citation type="submission" date="2023-03" db="EMBL/GenBank/DDBJ databases">
        <title>Fodinicurvata sp. CAU 1616 isolated from sea sendiment.</title>
        <authorList>
            <person name="Kim W."/>
        </authorList>
    </citation>
    <scope>NUCLEOTIDE SEQUENCE [LARGE SCALE GENOMIC DNA]</scope>
    <source>
        <strain evidence="7 8">CAU 1616</strain>
    </source>
</reference>
<keyword evidence="8" id="KW-1185">Reference proteome</keyword>
<dbReference type="RefSeq" id="WP_275820019.1">
    <property type="nucleotide sequence ID" value="NZ_JARHUD010000002.1"/>
</dbReference>
<dbReference type="CDD" id="cd00685">
    <property type="entry name" value="Trans_IPPS_HT"/>
    <property type="match status" value="1"/>
</dbReference>
<dbReference type="Pfam" id="PF00348">
    <property type="entry name" value="polyprenyl_synt"/>
    <property type="match status" value="1"/>
</dbReference>
<dbReference type="EMBL" id="JARHUD010000002">
    <property type="protein sequence ID" value="MDF2095009.1"/>
    <property type="molecule type" value="Genomic_DNA"/>
</dbReference>
<evidence type="ECO:0000256" key="3">
    <source>
        <dbReference type="ARBA" id="ARBA00022679"/>
    </source>
</evidence>